<evidence type="ECO:0008006" key="3">
    <source>
        <dbReference type="Google" id="ProtNLM"/>
    </source>
</evidence>
<sequence length="158" mass="17441">MNNLVKYLVTGTILLGFSVSQGAVADDNIADCEIVVQKKLDPSEIGDKSPVLASFMPAAKFIFSVFDSEPGFIKEVNGNPIRAIMCTRSSVIPTEFDLKIIRTDIPFYLSTDFDKQDSPFLAIAKKDGKYVYDYAGPDLSRDDRAALALMMKKLGEMK</sequence>
<accession>A0A7V5NWE9</accession>
<evidence type="ECO:0000256" key="1">
    <source>
        <dbReference type="SAM" id="SignalP"/>
    </source>
</evidence>
<dbReference type="AlphaFoldDB" id="A0A7V5NWE9"/>
<gene>
    <name evidence="2" type="ORF">ENK01_01100</name>
</gene>
<dbReference type="EMBL" id="DROP01000075">
    <property type="protein sequence ID" value="HHI88523.1"/>
    <property type="molecule type" value="Genomic_DNA"/>
</dbReference>
<feature type="chain" id="PRO_5031155291" description="DUF302 domain-containing protein" evidence="1">
    <location>
        <begin position="26"/>
        <end position="158"/>
    </location>
</feature>
<reference evidence="2" key="1">
    <citation type="journal article" date="2020" name="mSystems">
        <title>Genome- and Community-Level Interaction Insights into Carbon Utilization and Element Cycling Functions of Hydrothermarchaeota in Hydrothermal Sediment.</title>
        <authorList>
            <person name="Zhou Z."/>
            <person name="Liu Y."/>
            <person name="Xu W."/>
            <person name="Pan J."/>
            <person name="Luo Z.H."/>
            <person name="Li M."/>
        </authorList>
    </citation>
    <scope>NUCLEOTIDE SEQUENCE [LARGE SCALE GENOMIC DNA]</scope>
    <source>
        <strain evidence="2">HyVt-538</strain>
    </source>
</reference>
<proteinExistence type="predicted"/>
<organism evidence="2">
    <name type="scientific">Hellea balneolensis</name>
    <dbReference type="NCBI Taxonomy" id="287478"/>
    <lineage>
        <taxon>Bacteria</taxon>
        <taxon>Pseudomonadati</taxon>
        <taxon>Pseudomonadota</taxon>
        <taxon>Alphaproteobacteria</taxon>
        <taxon>Maricaulales</taxon>
        <taxon>Robiginitomaculaceae</taxon>
        <taxon>Hellea</taxon>
    </lineage>
</organism>
<dbReference type="Proteomes" id="UP000885806">
    <property type="component" value="Unassembled WGS sequence"/>
</dbReference>
<comment type="caution">
    <text evidence="2">The sequence shown here is derived from an EMBL/GenBank/DDBJ whole genome shotgun (WGS) entry which is preliminary data.</text>
</comment>
<name>A0A7V5NWE9_9PROT</name>
<feature type="signal peptide" evidence="1">
    <location>
        <begin position="1"/>
        <end position="25"/>
    </location>
</feature>
<keyword evidence="1" id="KW-0732">Signal</keyword>
<protein>
    <recommendedName>
        <fullName evidence="3">DUF302 domain-containing protein</fullName>
    </recommendedName>
</protein>
<evidence type="ECO:0000313" key="2">
    <source>
        <dbReference type="EMBL" id="HHI88523.1"/>
    </source>
</evidence>